<gene>
    <name evidence="1" type="ORF">M9Y10_031868</name>
</gene>
<accession>A0ABR2GZZ6</accession>
<evidence type="ECO:0000313" key="2">
    <source>
        <dbReference type="Proteomes" id="UP001470230"/>
    </source>
</evidence>
<comment type="caution">
    <text evidence="1">The sequence shown here is derived from an EMBL/GenBank/DDBJ whole genome shotgun (WGS) entry which is preliminary data.</text>
</comment>
<proteinExistence type="predicted"/>
<keyword evidence="2" id="KW-1185">Reference proteome</keyword>
<evidence type="ECO:0000313" key="1">
    <source>
        <dbReference type="EMBL" id="KAK8839509.1"/>
    </source>
</evidence>
<name>A0ABR2GZZ6_9EUKA</name>
<protein>
    <submittedName>
        <fullName evidence="1">Uncharacterized protein</fullName>
    </submittedName>
</protein>
<reference evidence="1 2" key="1">
    <citation type="submission" date="2024-04" db="EMBL/GenBank/DDBJ databases">
        <title>Tritrichomonas musculus Genome.</title>
        <authorList>
            <person name="Alves-Ferreira E."/>
            <person name="Grigg M."/>
            <person name="Lorenzi H."/>
            <person name="Galac M."/>
        </authorList>
    </citation>
    <scope>NUCLEOTIDE SEQUENCE [LARGE SCALE GENOMIC DNA]</scope>
    <source>
        <strain evidence="1 2">EAF2021</strain>
    </source>
</reference>
<dbReference type="Proteomes" id="UP001470230">
    <property type="component" value="Unassembled WGS sequence"/>
</dbReference>
<organism evidence="1 2">
    <name type="scientific">Tritrichomonas musculus</name>
    <dbReference type="NCBI Taxonomy" id="1915356"/>
    <lineage>
        <taxon>Eukaryota</taxon>
        <taxon>Metamonada</taxon>
        <taxon>Parabasalia</taxon>
        <taxon>Tritrichomonadida</taxon>
        <taxon>Tritrichomonadidae</taxon>
        <taxon>Tritrichomonas</taxon>
    </lineage>
</organism>
<dbReference type="EMBL" id="JAPFFF010000051">
    <property type="protein sequence ID" value="KAK8839509.1"/>
    <property type="molecule type" value="Genomic_DNA"/>
</dbReference>
<sequence length="325" mass="37629">MLNEAAVQKENHVFFMRDSPPKLQDPKSIQEKKNIIRNTERESLSPIMRRAMSNPEVYKPYFNTDQSENEKEIETEKISSYVVDENKAIRSDPSVVLFDQLKKKSNSESLQSDNFLAISHKRYFSTSVPINMSNKMPLGKNRQVPLGGKINKTNLQKIYLYGKKVHVGLGFPSKMPIVVNKNSEIIEKSEESFNNLEDFIQKIKSDGNSLDSKTIEGNKKVDKNKSNKINMNLPSNISEKERSAIKDNDIHRVSDEICTTNQKFVEMETCILNEFTDIKTSISKIIEDRKEIQNQHRIWLQNMKKKIYITKEETKRIEISPLNII</sequence>